<dbReference type="InterPro" id="IPR023393">
    <property type="entry name" value="START-like_dom_sf"/>
</dbReference>
<dbReference type="Gene3D" id="3.30.530.20">
    <property type="match status" value="1"/>
</dbReference>
<dbReference type="InterPro" id="IPR013538">
    <property type="entry name" value="ASHA1/2-like_C"/>
</dbReference>
<name>A0A4Q7N9Y9_9BURK</name>
<dbReference type="EMBL" id="SGXC01000003">
    <property type="protein sequence ID" value="RZS78933.1"/>
    <property type="molecule type" value="Genomic_DNA"/>
</dbReference>
<gene>
    <name evidence="3" type="ORF">EV675_5590</name>
</gene>
<comment type="similarity">
    <text evidence="1">Belongs to the AHA1 family.</text>
</comment>
<evidence type="ECO:0000256" key="1">
    <source>
        <dbReference type="ARBA" id="ARBA00006817"/>
    </source>
</evidence>
<evidence type="ECO:0000313" key="3">
    <source>
        <dbReference type="EMBL" id="RZS78933.1"/>
    </source>
</evidence>
<dbReference type="Proteomes" id="UP000292445">
    <property type="component" value="Unassembled WGS sequence"/>
</dbReference>
<evidence type="ECO:0000259" key="2">
    <source>
        <dbReference type="Pfam" id="PF08327"/>
    </source>
</evidence>
<dbReference type="RefSeq" id="WP_130361868.1">
    <property type="nucleotide sequence ID" value="NZ_SGXC01000003.1"/>
</dbReference>
<comment type="caution">
    <text evidence="3">The sequence shown here is derived from an EMBL/GenBank/DDBJ whole genome shotgun (WGS) entry which is preliminary data.</text>
</comment>
<dbReference type="CDD" id="cd08898">
    <property type="entry name" value="SRPBCC_CalC_Aha1-like_5"/>
    <property type="match status" value="1"/>
</dbReference>
<protein>
    <submittedName>
        <fullName evidence="3">Uncharacterized protein YndB with AHSA1/START domain</fullName>
    </submittedName>
</protein>
<organism evidence="3 4">
    <name type="scientific">Pigmentiphaga kullae</name>
    <dbReference type="NCBI Taxonomy" id="151784"/>
    <lineage>
        <taxon>Bacteria</taxon>
        <taxon>Pseudomonadati</taxon>
        <taxon>Pseudomonadota</taxon>
        <taxon>Betaproteobacteria</taxon>
        <taxon>Burkholderiales</taxon>
        <taxon>Alcaligenaceae</taxon>
        <taxon>Pigmentiphaga</taxon>
    </lineage>
</organism>
<dbReference type="AlphaFoldDB" id="A0A4Q7N9Y9"/>
<reference evidence="3 4" key="1">
    <citation type="submission" date="2019-02" db="EMBL/GenBank/DDBJ databases">
        <title>Genomic Encyclopedia of Type Strains, Phase IV (KMG-IV): sequencing the most valuable type-strain genomes for metagenomic binning, comparative biology and taxonomic classification.</title>
        <authorList>
            <person name="Goeker M."/>
        </authorList>
    </citation>
    <scope>NUCLEOTIDE SEQUENCE [LARGE SCALE GENOMIC DNA]</scope>
    <source>
        <strain evidence="3 4">K24</strain>
    </source>
</reference>
<accession>A0A4Q7N9Y9</accession>
<keyword evidence="4" id="KW-1185">Reference proteome</keyword>
<dbReference type="Pfam" id="PF08327">
    <property type="entry name" value="AHSA1"/>
    <property type="match status" value="2"/>
</dbReference>
<proteinExistence type="inferred from homology"/>
<feature type="domain" description="Activator of Hsp90 ATPase homologue 1/2-like C-terminal" evidence="2">
    <location>
        <begin position="14"/>
        <end position="49"/>
    </location>
</feature>
<dbReference type="SUPFAM" id="SSF55961">
    <property type="entry name" value="Bet v1-like"/>
    <property type="match status" value="1"/>
</dbReference>
<feature type="domain" description="Activator of Hsp90 ATPase homologue 1/2-like C-terminal" evidence="2">
    <location>
        <begin position="85"/>
        <end position="170"/>
    </location>
</feature>
<sequence>MTSLDRIEKQVVLRAPVERVWRALTDIQEFAQWFGVKLDQPFAPGRAITGSFEGGFDQDEIARYQASLGLQPAAIRQPLPHEVFCTVERMEAPRVFSFRWVPFGIDAECDPEQEPTTLVEFQLETVPEGTRLTITESGFERVPAHRRERAFMMNDGGWAAQADNIRRHVEGA</sequence>
<evidence type="ECO:0000313" key="4">
    <source>
        <dbReference type="Proteomes" id="UP000292445"/>
    </source>
</evidence>
<dbReference type="OrthoDB" id="9800600at2"/>